<accession>A0A9J5WN40</accession>
<sequence length="72" mass="8127">MGSSSEEESEEGEFENQSLLAIEGTNKYNLLALMTITECDEKKNISQSKETIMALMAGTKFEEEEEDDKQSR</sequence>
<protein>
    <submittedName>
        <fullName evidence="1">Uncharacterized protein</fullName>
    </submittedName>
</protein>
<comment type="caution">
    <text evidence="1">The sequence shown here is derived from an EMBL/GenBank/DDBJ whole genome shotgun (WGS) entry which is preliminary data.</text>
</comment>
<organism evidence="1 2">
    <name type="scientific">Solanum commersonii</name>
    <name type="common">Commerson's wild potato</name>
    <name type="synonym">Commerson's nightshade</name>
    <dbReference type="NCBI Taxonomy" id="4109"/>
    <lineage>
        <taxon>Eukaryota</taxon>
        <taxon>Viridiplantae</taxon>
        <taxon>Streptophyta</taxon>
        <taxon>Embryophyta</taxon>
        <taxon>Tracheophyta</taxon>
        <taxon>Spermatophyta</taxon>
        <taxon>Magnoliopsida</taxon>
        <taxon>eudicotyledons</taxon>
        <taxon>Gunneridae</taxon>
        <taxon>Pentapetalae</taxon>
        <taxon>asterids</taxon>
        <taxon>lamiids</taxon>
        <taxon>Solanales</taxon>
        <taxon>Solanaceae</taxon>
        <taxon>Solanoideae</taxon>
        <taxon>Solaneae</taxon>
        <taxon>Solanum</taxon>
    </lineage>
</organism>
<evidence type="ECO:0000313" key="1">
    <source>
        <dbReference type="EMBL" id="KAG5576607.1"/>
    </source>
</evidence>
<evidence type="ECO:0000313" key="2">
    <source>
        <dbReference type="Proteomes" id="UP000824120"/>
    </source>
</evidence>
<keyword evidence="2" id="KW-1185">Reference proteome</keyword>
<dbReference type="EMBL" id="JACXVP010000011">
    <property type="protein sequence ID" value="KAG5576607.1"/>
    <property type="molecule type" value="Genomic_DNA"/>
</dbReference>
<proteinExistence type="predicted"/>
<gene>
    <name evidence="1" type="ORF">H5410_056741</name>
</gene>
<dbReference type="Proteomes" id="UP000824120">
    <property type="component" value="Chromosome 11"/>
</dbReference>
<name>A0A9J5WN40_SOLCO</name>
<dbReference type="AlphaFoldDB" id="A0A9J5WN40"/>
<reference evidence="1 2" key="1">
    <citation type="submission" date="2020-09" db="EMBL/GenBank/DDBJ databases">
        <title>De no assembly of potato wild relative species, Solanum commersonii.</title>
        <authorList>
            <person name="Cho K."/>
        </authorList>
    </citation>
    <scope>NUCLEOTIDE SEQUENCE [LARGE SCALE GENOMIC DNA]</scope>
    <source>
        <strain evidence="1">LZ3.2</strain>
        <tissue evidence="1">Leaf</tissue>
    </source>
</reference>